<proteinExistence type="predicted"/>
<dbReference type="Pfam" id="PF04338">
    <property type="entry name" value="DUF481"/>
    <property type="match status" value="1"/>
</dbReference>
<dbReference type="InterPro" id="IPR007433">
    <property type="entry name" value="DUF481"/>
</dbReference>
<comment type="caution">
    <text evidence="2">The sequence shown here is derived from an EMBL/GenBank/DDBJ whole genome shotgun (WGS) entry which is preliminary data.</text>
</comment>
<sequence>MKILPVALAIASMTSFGCFAATKNPDPHLDEQRAIVKESEKYDWVRLTSGEWLKGDIKAYYDKQLEFESDVLDTLYIDREDIFMVISGRSHAVRFNDGTVLEGPLNISGGYVVVGMSRPDQYKYSDLVSVAPSFDDALSAWSIKVGIGANISKGNTEQTEYSASVDIKRRTASNRLLINALADRTSNDDEITENNIRASGTFDWFYTKSLYFRPISFDYFRDPFQNIDHKYTIGAGIGYYLIDTDKTEWDIGMGPAFQHTEFSDVVEGTDKTNSSSSFYIESNTEYELTSDIDLTFDYKFTFAETAAGGNAQSAKAGASFDITDDIDFDISFVWDHLKSPVANADGTIPENDDYKMVVQLGIEL</sequence>
<feature type="chain" id="PRO_5045645764" evidence="1">
    <location>
        <begin position="21"/>
        <end position="364"/>
    </location>
</feature>
<evidence type="ECO:0000256" key="1">
    <source>
        <dbReference type="SAM" id="SignalP"/>
    </source>
</evidence>
<dbReference type="RefSeq" id="WP_016707283.1">
    <property type="nucleotide sequence ID" value="NZ_JAVIFY010000002.1"/>
</dbReference>
<accession>A0ABU1B7T1</accession>
<evidence type="ECO:0000313" key="3">
    <source>
        <dbReference type="Proteomes" id="UP001226574"/>
    </source>
</evidence>
<feature type="signal peptide" evidence="1">
    <location>
        <begin position="1"/>
        <end position="20"/>
    </location>
</feature>
<keyword evidence="3" id="KW-1185">Reference proteome</keyword>
<dbReference type="EMBL" id="JAVIFY010000002">
    <property type="protein sequence ID" value="MDQ9090593.1"/>
    <property type="molecule type" value="Genomic_DNA"/>
</dbReference>
<dbReference type="Proteomes" id="UP001226574">
    <property type="component" value="Unassembled WGS sequence"/>
</dbReference>
<name>A0ABU1B7T1_PSEHA</name>
<gene>
    <name evidence="2" type="ORF">RC083_03175</name>
</gene>
<protein>
    <submittedName>
        <fullName evidence="2">DUF481 domain-containing protein</fullName>
    </submittedName>
</protein>
<reference evidence="2 3" key="1">
    <citation type="submission" date="2023-08" db="EMBL/GenBank/DDBJ databases">
        <title>Pseudoalteromonas haloplanktis LL1 genome.</title>
        <authorList>
            <person name="Wu S."/>
        </authorList>
    </citation>
    <scope>NUCLEOTIDE SEQUENCE [LARGE SCALE GENOMIC DNA]</scope>
    <source>
        <strain evidence="2 3">LL1</strain>
    </source>
</reference>
<evidence type="ECO:0000313" key="2">
    <source>
        <dbReference type="EMBL" id="MDQ9090593.1"/>
    </source>
</evidence>
<keyword evidence="1" id="KW-0732">Signal</keyword>
<dbReference type="PROSITE" id="PS51257">
    <property type="entry name" value="PROKAR_LIPOPROTEIN"/>
    <property type="match status" value="1"/>
</dbReference>
<organism evidence="2 3">
    <name type="scientific">Pseudoalteromonas haloplanktis</name>
    <name type="common">Alteromonas haloplanktis</name>
    <dbReference type="NCBI Taxonomy" id="228"/>
    <lineage>
        <taxon>Bacteria</taxon>
        <taxon>Pseudomonadati</taxon>
        <taxon>Pseudomonadota</taxon>
        <taxon>Gammaproteobacteria</taxon>
        <taxon>Alteromonadales</taxon>
        <taxon>Pseudoalteromonadaceae</taxon>
        <taxon>Pseudoalteromonas</taxon>
    </lineage>
</organism>